<dbReference type="InterPro" id="IPR001647">
    <property type="entry name" value="HTH_TetR"/>
</dbReference>
<proteinExistence type="predicted"/>
<keyword evidence="7" id="KW-1185">Reference proteome</keyword>
<keyword evidence="3" id="KW-0804">Transcription</keyword>
<dbReference type="RefSeq" id="WP_057660193.1">
    <property type="nucleotide sequence ID" value="NZ_LDJL01000016.1"/>
</dbReference>
<dbReference type="PROSITE" id="PS50977">
    <property type="entry name" value="HTH_TETR_2"/>
    <property type="match status" value="1"/>
</dbReference>
<evidence type="ECO:0000313" key="7">
    <source>
        <dbReference type="Proteomes" id="UP000052052"/>
    </source>
</evidence>
<dbReference type="InterPro" id="IPR039536">
    <property type="entry name" value="TetR_C_Proteobacteria"/>
</dbReference>
<dbReference type="PANTHER" id="PTHR30055">
    <property type="entry name" value="HTH-TYPE TRANSCRIPTIONAL REGULATOR RUTR"/>
    <property type="match status" value="1"/>
</dbReference>
<protein>
    <submittedName>
        <fullName evidence="6">TetR family transcriptional regulator</fullName>
    </submittedName>
</protein>
<accession>A0A0R0CPN4</accession>
<dbReference type="InterPro" id="IPR023772">
    <property type="entry name" value="DNA-bd_HTH_TetR-type_CS"/>
</dbReference>
<dbReference type="PROSITE" id="PS01081">
    <property type="entry name" value="HTH_TETR_1"/>
    <property type="match status" value="1"/>
</dbReference>
<dbReference type="InterPro" id="IPR009057">
    <property type="entry name" value="Homeodomain-like_sf"/>
</dbReference>
<dbReference type="SUPFAM" id="SSF46689">
    <property type="entry name" value="Homeodomain-like"/>
    <property type="match status" value="1"/>
</dbReference>
<evidence type="ECO:0000256" key="2">
    <source>
        <dbReference type="ARBA" id="ARBA00023125"/>
    </source>
</evidence>
<dbReference type="SUPFAM" id="SSF48498">
    <property type="entry name" value="Tetracyclin repressor-like, C-terminal domain"/>
    <property type="match status" value="1"/>
</dbReference>
<organism evidence="6 7">
    <name type="scientific">Pseudoxanthomonas dokdonensis</name>
    <dbReference type="NCBI Taxonomy" id="344882"/>
    <lineage>
        <taxon>Bacteria</taxon>
        <taxon>Pseudomonadati</taxon>
        <taxon>Pseudomonadota</taxon>
        <taxon>Gammaproteobacteria</taxon>
        <taxon>Lysobacterales</taxon>
        <taxon>Lysobacteraceae</taxon>
        <taxon>Pseudoxanthomonas</taxon>
    </lineage>
</organism>
<dbReference type="PRINTS" id="PR00455">
    <property type="entry name" value="HTHTETR"/>
</dbReference>
<dbReference type="GO" id="GO:0000976">
    <property type="term" value="F:transcription cis-regulatory region binding"/>
    <property type="evidence" value="ECO:0007669"/>
    <property type="project" value="TreeGrafter"/>
</dbReference>
<dbReference type="Gene3D" id="1.10.10.60">
    <property type="entry name" value="Homeodomain-like"/>
    <property type="match status" value="1"/>
</dbReference>
<evidence type="ECO:0000256" key="3">
    <source>
        <dbReference type="ARBA" id="ARBA00023163"/>
    </source>
</evidence>
<evidence type="ECO:0000259" key="5">
    <source>
        <dbReference type="PROSITE" id="PS50977"/>
    </source>
</evidence>
<feature type="DNA-binding region" description="H-T-H motif" evidence="4">
    <location>
        <begin position="37"/>
        <end position="56"/>
    </location>
</feature>
<evidence type="ECO:0000313" key="6">
    <source>
        <dbReference type="EMBL" id="KRG68186.1"/>
    </source>
</evidence>
<reference evidence="6 7" key="1">
    <citation type="submission" date="2015-05" db="EMBL/GenBank/DDBJ databases">
        <title>Genome sequencing and analysis of members of genus Stenotrophomonas.</title>
        <authorList>
            <person name="Patil P.P."/>
            <person name="Midha S."/>
            <person name="Patil P.B."/>
        </authorList>
    </citation>
    <scope>NUCLEOTIDE SEQUENCE [LARGE SCALE GENOMIC DNA]</scope>
    <source>
        <strain evidence="6 7">DSM 21858</strain>
    </source>
</reference>
<evidence type="ECO:0000256" key="1">
    <source>
        <dbReference type="ARBA" id="ARBA00023015"/>
    </source>
</evidence>
<dbReference type="Proteomes" id="UP000052052">
    <property type="component" value="Unassembled WGS sequence"/>
</dbReference>
<dbReference type="PANTHER" id="PTHR30055:SF224">
    <property type="entry name" value="TRANSCRIPTIONAL REGULATOR TETR FAMILY"/>
    <property type="match status" value="1"/>
</dbReference>
<sequence>MNSNPAPRRQTLSERKQDSILRAAADEFRQAGFEATSMDRIAAAAGVSKRTVYNHFPSKEALFAAVLRQLWSRAESASDVQFDASRPLDGQLAELLAAKLALLREPSFIELARVAIAESIHSPGRAKAIFERLGNQEEGLLSWVRAAAASGKLRIDDAEFAAQQLQALIKGFAFWPQISLGQPALSKAKEKRLISSAVSMFLRCYAVE</sequence>
<name>A0A0R0CPN4_9GAMM</name>
<feature type="domain" description="HTH tetR-type" evidence="5">
    <location>
        <begin position="14"/>
        <end position="74"/>
    </location>
</feature>
<gene>
    <name evidence="6" type="ORF">ABB29_14160</name>
</gene>
<dbReference type="InterPro" id="IPR036271">
    <property type="entry name" value="Tet_transcr_reg_TetR-rel_C_sf"/>
</dbReference>
<keyword evidence="2 4" id="KW-0238">DNA-binding</keyword>
<dbReference type="PATRIC" id="fig|344882.3.peg.1217"/>
<dbReference type="GO" id="GO:0003700">
    <property type="term" value="F:DNA-binding transcription factor activity"/>
    <property type="evidence" value="ECO:0007669"/>
    <property type="project" value="TreeGrafter"/>
</dbReference>
<dbReference type="Pfam" id="PF00440">
    <property type="entry name" value="TetR_N"/>
    <property type="match status" value="1"/>
</dbReference>
<evidence type="ECO:0000256" key="4">
    <source>
        <dbReference type="PROSITE-ProRule" id="PRU00335"/>
    </source>
</evidence>
<dbReference type="OrthoDB" id="8535430at2"/>
<comment type="caution">
    <text evidence="6">The sequence shown here is derived from an EMBL/GenBank/DDBJ whole genome shotgun (WGS) entry which is preliminary data.</text>
</comment>
<dbReference type="EMBL" id="LDJL01000016">
    <property type="protein sequence ID" value="KRG68186.1"/>
    <property type="molecule type" value="Genomic_DNA"/>
</dbReference>
<dbReference type="AlphaFoldDB" id="A0A0R0CPN4"/>
<keyword evidence="1" id="KW-0805">Transcription regulation</keyword>
<dbReference type="FunFam" id="1.10.10.60:FF:000141">
    <property type="entry name" value="TetR family transcriptional regulator"/>
    <property type="match status" value="1"/>
</dbReference>
<dbReference type="InterPro" id="IPR050109">
    <property type="entry name" value="HTH-type_TetR-like_transc_reg"/>
</dbReference>
<dbReference type="Pfam" id="PF14246">
    <property type="entry name" value="TetR_C_7"/>
    <property type="match status" value="1"/>
</dbReference>
<dbReference type="Gene3D" id="1.10.357.10">
    <property type="entry name" value="Tetracycline Repressor, domain 2"/>
    <property type="match status" value="1"/>
</dbReference>
<dbReference type="STRING" id="344882.ABB29_14160"/>